<dbReference type="HAMAP" id="MF_00108">
    <property type="entry name" value="IspD"/>
    <property type="match status" value="1"/>
</dbReference>
<dbReference type="Pfam" id="PF01128">
    <property type="entry name" value="IspD"/>
    <property type="match status" value="1"/>
</dbReference>
<comment type="similarity">
    <text evidence="3 7">Belongs to the IspD/TarI cytidylyltransferase family. IspD subfamily.</text>
</comment>
<dbReference type="InterPro" id="IPR050088">
    <property type="entry name" value="IspD/TarI_cytidylyltransf_bact"/>
</dbReference>
<dbReference type="RefSeq" id="WP_009602090.1">
    <property type="nucleotide sequence ID" value="NZ_AEIU01000083.1"/>
</dbReference>
<dbReference type="PANTHER" id="PTHR32125">
    <property type="entry name" value="2-C-METHYL-D-ERYTHRITOL 4-PHOSPHATE CYTIDYLYLTRANSFERASE, CHLOROPLASTIC"/>
    <property type="match status" value="1"/>
</dbReference>
<dbReference type="GO" id="GO:0050518">
    <property type="term" value="F:2-C-methyl-D-erythritol 4-phosphate cytidylyltransferase activity"/>
    <property type="evidence" value="ECO:0007669"/>
    <property type="project" value="UniProtKB-UniRule"/>
</dbReference>
<dbReference type="InterPro" id="IPR018294">
    <property type="entry name" value="ISPD_synthase_CS"/>
</dbReference>
<protein>
    <recommendedName>
        <fullName evidence="7">2-C-methyl-D-erythritol 4-phosphate cytidylyltransferase</fullName>
        <ecNumber evidence="7">2.7.7.60</ecNumber>
    </recommendedName>
    <alternativeName>
        <fullName evidence="7">4-diphosphocytidyl-2C-methyl-D-erythritol synthase</fullName>
    </alternativeName>
    <alternativeName>
        <fullName evidence="7">MEP cytidylyltransferase</fullName>
        <shortName evidence="7">MCT</shortName>
    </alternativeName>
</protein>
<evidence type="ECO:0000256" key="6">
    <source>
        <dbReference type="ARBA" id="ARBA00023229"/>
    </source>
</evidence>
<comment type="pathway">
    <text evidence="2 7">Isoprenoid biosynthesis; isopentenyl diphosphate biosynthesis via DXP pathway; isopentenyl diphosphate from 1-deoxy-D-xylulose 5-phosphate: step 2/6.</text>
</comment>
<evidence type="ECO:0000313" key="9">
    <source>
        <dbReference type="Proteomes" id="UP000002943"/>
    </source>
</evidence>
<evidence type="ECO:0000256" key="5">
    <source>
        <dbReference type="ARBA" id="ARBA00022695"/>
    </source>
</evidence>
<evidence type="ECO:0000256" key="4">
    <source>
        <dbReference type="ARBA" id="ARBA00022679"/>
    </source>
</evidence>
<feature type="site" description="Positions MEP for the nucleophilic attack" evidence="7">
    <location>
        <position position="160"/>
    </location>
</feature>
<dbReference type="NCBIfam" id="TIGR00453">
    <property type="entry name" value="ispD"/>
    <property type="match status" value="1"/>
</dbReference>
<dbReference type="InterPro" id="IPR034683">
    <property type="entry name" value="IspD/TarI"/>
</dbReference>
<dbReference type="UniPathway" id="UPA00056">
    <property type="reaction ID" value="UER00093"/>
</dbReference>
<dbReference type="PROSITE" id="PS01295">
    <property type="entry name" value="ISPD"/>
    <property type="match status" value="1"/>
</dbReference>
<dbReference type="Proteomes" id="UP000002943">
    <property type="component" value="Unassembled WGS sequence"/>
</dbReference>
<feature type="site" description="Transition state stabilizer" evidence="7">
    <location>
        <position position="21"/>
    </location>
</feature>
<name>E3BM01_9VIBR</name>
<keyword evidence="5 7" id="KW-0548">Nucleotidyltransferase</keyword>
<dbReference type="eggNOG" id="COG1211">
    <property type="taxonomic scope" value="Bacteria"/>
</dbReference>
<evidence type="ECO:0000256" key="3">
    <source>
        <dbReference type="ARBA" id="ARBA00009789"/>
    </source>
</evidence>
<dbReference type="SUPFAM" id="SSF53448">
    <property type="entry name" value="Nucleotide-diphospho-sugar transferases"/>
    <property type="match status" value="1"/>
</dbReference>
<comment type="caution">
    <text evidence="8">The sequence shown here is derived from an EMBL/GenBank/DDBJ whole genome shotgun (WGS) entry which is preliminary data.</text>
</comment>
<dbReference type="InterPro" id="IPR001228">
    <property type="entry name" value="IspD"/>
</dbReference>
<gene>
    <name evidence="7 8" type="primary">ispD</name>
    <name evidence="8" type="ORF">VIBC2010_01598</name>
</gene>
<feature type="site" description="Transition state stabilizer" evidence="7">
    <location>
        <position position="28"/>
    </location>
</feature>
<proteinExistence type="inferred from homology"/>
<accession>E3BM01</accession>
<evidence type="ECO:0000256" key="2">
    <source>
        <dbReference type="ARBA" id="ARBA00004787"/>
    </source>
</evidence>
<dbReference type="PANTHER" id="PTHR32125:SF4">
    <property type="entry name" value="2-C-METHYL-D-ERYTHRITOL 4-PHOSPHATE CYTIDYLYLTRANSFERASE, CHLOROPLASTIC"/>
    <property type="match status" value="1"/>
</dbReference>
<dbReference type="GO" id="GO:0019288">
    <property type="term" value="P:isopentenyl diphosphate biosynthetic process, methylerythritol 4-phosphate pathway"/>
    <property type="evidence" value="ECO:0007669"/>
    <property type="project" value="UniProtKB-UniRule"/>
</dbReference>
<reference evidence="8 9" key="1">
    <citation type="journal article" date="2012" name="Int. J. Syst. Evol. Microbiol.">
        <title>Vibrio caribbeanicus sp. nov., isolated from the marine sponge Scleritoderma cyanea.</title>
        <authorList>
            <person name="Hoffmann M."/>
            <person name="Monday S.R."/>
            <person name="Allard M.W."/>
            <person name="Strain E.A."/>
            <person name="Whittaker P."/>
            <person name="Naum M."/>
            <person name="McCarthy P.J."/>
            <person name="Lopez J.V."/>
            <person name="Fischer M."/>
            <person name="Brown E.W."/>
        </authorList>
    </citation>
    <scope>NUCLEOTIDE SEQUENCE [LARGE SCALE GENOMIC DNA]</scope>
    <source>
        <strain evidence="8 9">ATCC BAA-2122</strain>
    </source>
</reference>
<feature type="site" description="Positions MEP for the nucleophilic attack" evidence="7">
    <location>
        <position position="216"/>
    </location>
</feature>
<evidence type="ECO:0000256" key="7">
    <source>
        <dbReference type="HAMAP-Rule" id="MF_00108"/>
    </source>
</evidence>
<evidence type="ECO:0000256" key="1">
    <source>
        <dbReference type="ARBA" id="ARBA00001282"/>
    </source>
</evidence>
<keyword evidence="6 7" id="KW-0414">Isoprene biosynthesis</keyword>
<dbReference type="EC" id="2.7.7.60" evidence="7"/>
<dbReference type="FunFam" id="3.90.550.10:FF:000003">
    <property type="entry name" value="2-C-methyl-D-erythritol 4-phosphate cytidylyltransferase"/>
    <property type="match status" value="1"/>
</dbReference>
<evidence type="ECO:0000313" key="8">
    <source>
        <dbReference type="EMBL" id="EFP95929.1"/>
    </source>
</evidence>
<sequence>MLSNQQPQLIAVVPAAGVGSRMRSDRPKQYLKIHGITVLEHTVNKLLSHKLIGKVIIAISENDEYFPKLDLARNPDVIRVVGGGERADSVMSALRYVVNHFSTEWVLVHDAARPCFQLSDVDTLIDASFKNHIGGILASPVTDTMKRGDTSGRIEHTIDRRDMWHAFTPQMFKVKLLFNALSGALDSGVSITDEASALEWSGTKPELVKGQTSNIKITQPEDLALAAFYISRDKG</sequence>
<dbReference type="STRING" id="796620.VIBC2010_01598"/>
<dbReference type="InterPro" id="IPR029044">
    <property type="entry name" value="Nucleotide-diphossugar_trans"/>
</dbReference>
<dbReference type="CDD" id="cd02516">
    <property type="entry name" value="CDP-ME_synthetase"/>
    <property type="match status" value="1"/>
</dbReference>
<dbReference type="EMBL" id="AEIU01000083">
    <property type="protein sequence ID" value="EFP95929.1"/>
    <property type="molecule type" value="Genomic_DNA"/>
</dbReference>
<keyword evidence="9" id="KW-1185">Reference proteome</keyword>
<comment type="catalytic activity">
    <reaction evidence="1 7">
        <text>2-C-methyl-D-erythritol 4-phosphate + CTP + H(+) = 4-CDP-2-C-methyl-D-erythritol + diphosphate</text>
        <dbReference type="Rhea" id="RHEA:13429"/>
        <dbReference type="ChEBI" id="CHEBI:15378"/>
        <dbReference type="ChEBI" id="CHEBI:33019"/>
        <dbReference type="ChEBI" id="CHEBI:37563"/>
        <dbReference type="ChEBI" id="CHEBI:57823"/>
        <dbReference type="ChEBI" id="CHEBI:58262"/>
        <dbReference type="EC" id="2.7.7.60"/>
    </reaction>
</comment>
<organism evidence="8 9">
    <name type="scientific">Vibrio caribbeanicus ATCC BAA-2122</name>
    <dbReference type="NCBI Taxonomy" id="796620"/>
    <lineage>
        <taxon>Bacteria</taxon>
        <taxon>Pseudomonadati</taxon>
        <taxon>Pseudomonadota</taxon>
        <taxon>Gammaproteobacteria</taxon>
        <taxon>Vibrionales</taxon>
        <taxon>Vibrionaceae</taxon>
        <taxon>Vibrio</taxon>
    </lineage>
</organism>
<keyword evidence="4 7" id="KW-0808">Transferase</keyword>
<dbReference type="OrthoDB" id="9806837at2"/>
<dbReference type="AlphaFoldDB" id="E3BM01"/>
<dbReference type="Gene3D" id="3.90.550.10">
    <property type="entry name" value="Spore Coat Polysaccharide Biosynthesis Protein SpsA, Chain A"/>
    <property type="match status" value="1"/>
</dbReference>
<comment type="function">
    <text evidence="7">Catalyzes the formation of 4-diphosphocytidyl-2-C-methyl-D-erythritol from CTP and 2-C-methyl-D-erythritol 4-phosphate (MEP).</text>
</comment>